<protein>
    <submittedName>
        <fullName evidence="1">Uncharacterized protein</fullName>
    </submittedName>
</protein>
<sequence length="127" mass="14014">MSDSGETEVLEGLWIVRFLEPNDPTADLNGGVAVIESGKIFGGDSGYFYVGEIEPTSNAVWQMKLQITRHDQNIESVFGDVDQFSLIGSSKQIADDDQGRRRLRVELFLLNGEQGLVAELKKVAELP</sequence>
<dbReference type="Gene3D" id="2.40.128.380">
    <property type="entry name" value="T3SS negative regulator GrlR"/>
    <property type="match status" value="1"/>
</dbReference>
<organism evidence="1 2">
    <name type="scientific">Sphingobium algorifonticola</name>
    <dbReference type="NCBI Taxonomy" id="2008318"/>
    <lineage>
        <taxon>Bacteria</taxon>
        <taxon>Pseudomonadati</taxon>
        <taxon>Pseudomonadota</taxon>
        <taxon>Alphaproteobacteria</taxon>
        <taxon>Sphingomonadales</taxon>
        <taxon>Sphingomonadaceae</taxon>
        <taxon>Sphingobium</taxon>
    </lineage>
</organism>
<evidence type="ECO:0000313" key="2">
    <source>
        <dbReference type="Proteomes" id="UP000282977"/>
    </source>
</evidence>
<proteinExistence type="predicted"/>
<reference evidence="1 2" key="1">
    <citation type="submission" date="2019-01" db="EMBL/GenBank/DDBJ databases">
        <authorList>
            <person name="Chen W.-M."/>
        </authorList>
    </citation>
    <scope>NUCLEOTIDE SEQUENCE [LARGE SCALE GENOMIC DNA]</scope>
    <source>
        <strain evidence="1 2">TLA-22</strain>
    </source>
</reference>
<comment type="caution">
    <text evidence="1">The sequence shown here is derived from an EMBL/GenBank/DDBJ whole genome shotgun (WGS) entry which is preliminary data.</text>
</comment>
<evidence type="ECO:0000313" key="1">
    <source>
        <dbReference type="EMBL" id="RVT41859.1"/>
    </source>
</evidence>
<dbReference type="EMBL" id="RZUL01000002">
    <property type="protein sequence ID" value="RVT41859.1"/>
    <property type="molecule type" value="Genomic_DNA"/>
</dbReference>
<keyword evidence="2" id="KW-1185">Reference proteome</keyword>
<name>A0A437J8M7_9SPHN</name>
<dbReference type="OrthoDB" id="7856226at2"/>
<accession>A0A437J8M7</accession>
<dbReference type="RefSeq" id="WP_127689933.1">
    <property type="nucleotide sequence ID" value="NZ_RZUL01000002.1"/>
</dbReference>
<gene>
    <name evidence="1" type="ORF">ENE74_06220</name>
</gene>
<dbReference type="Proteomes" id="UP000282977">
    <property type="component" value="Unassembled WGS sequence"/>
</dbReference>
<dbReference type="AlphaFoldDB" id="A0A437J8M7"/>
<dbReference type="InterPro" id="IPR043019">
    <property type="entry name" value="GrlR_sf"/>
</dbReference>